<organism evidence="2 3">
    <name type="scientific">Seongchinamella unica</name>
    <dbReference type="NCBI Taxonomy" id="2547392"/>
    <lineage>
        <taxon>Bacteria</taxon>
        <taxon>Pseudomonadati</taxon>
        <taxon>Pseudomonadota</taxon>
        <taxon>Gammaproteobacteria</taxon>
        <taxon>Cellvibrionales</taxon>
        <taxon>Halieaceae</taxon>
        <taxon>Seongchinamella</taxon>
    </lineage>
</organism>
<dbReference type="OrthoDB" id="8680283at2"/>
<dbReference type="InterPro" id="IPR050228">
    <property type="entry name" value="Carboxylesterase_BioH"/>
</dbReference>
<dbReference type="Gene3D" id="3.40.50.1820">
    <property type="entry name" value="alpha/beta hydrolase"/>
    <property type="match status" value="1"/>
</dbReference>
<feature type="domain" description="AB hydrolase-1" evidence="1">
    <location>
        <begin position="23"/>
        <end position="252"/>
    </location>
</feature>
<dbReference type="PRINTS" id="PR00111">
    <property type="entry name" value="ABHYDROLASE"/>
</dbReference>
<dbReference type="InterPro" id="IPR000639">
    <property type="entry name" value="Epox_hydrolase-like"/>
</dbReference>
<reference evidence="2 3" key="1">
    <citation type="submission" date="2019-03" db="EMBL/GenBank/DDBJ databases">
        <title>Seongchinamella monodicae gen. nov., sp. nov., a novel member of the Gammaproteobacteria isolated from a tidal mudflat of beach.</title>
        <authorList>
            <person name="Yang H.G."/>
            <person name="Kang J.W."/>
            <person name="Lee S.D."/>
        </authorList>
    </citation>
    <scope>NUCLEOTIDE SEQUENCE [LARGE SCALE GENOMIC DNA]</scope>
    <source>
        <strain evidence="2 3">GH4-78</strain>
    </source>
</reference>
<dbReference type="InterPro" id="IPR029058">
    <property type="entry name" value="AB_hydrolase_fold"/>
</dbReference>
<comment type="caution">
    <text evidence="2">The sequence shown here is derived from an EMBL/GenBank/DDBJ whole genome shotgun (WGS) entry which is preliminary data.</text>
</comment>
<evidence type="ECO:0000313" key="3">
    <source>
        <dbReference type="Proteomes" id="UP000295554"/>
    </source>
</evidence>
<keyword evidence="3" id="KW-1185">Reference proteome</keyword>
<dbReference type="RefSeq" id="WP_133209647.1">
    <property type="nucleotide sequence ID" value="NZ_SMSE01000001.1"/>
</dbReference>
<dbReference type="Proteomes" id="UP000295554">
    <property type="component" value="Unassembled WGS sequence"/>
</dbReference>
<evidence type="ECO:0000313" key="2">
    <source>
        <dbReference type="EMBL" id="TDG15341.1"/>
    </source>
</evidence>
<dbReference type="AlphaFoldDB" id="A0A4R5LVD0"/>
<dbReference type="Pfam" id="PF00561">
    <property type="entry name" value="Abhydrolase_1"/>
    <property type="match status" value="1"/>
</dbReference>
<protein>
    <submittedName>
        <fullName evidence="2">Alpha/beta hydrolase</fullName>
    </submittedName>
</protein>
<dbReference type="EMBL" id="SMSE01000001">
    <property type="protein sequence ID" value="TDG15341.1"/>
    <property type="molecule type" value="Genomic_DNA"/>
</dbReference>
<evidence type="ECO:0000259" key="1">
    <source>
        <dbReference type="Pfam" id="PF00561"/>
    </source>
</evidence>
<dbReference type="PANTHER" id="PTHR43194:SF2">
    <property type="entry name" value="PEROXISOMAL MEMBRANE PROTEIN LPX1"/>
    <property type="match status" value="1"/>
</dbReference>
<dbReference type="PRINTS" id="PR00412">
    <property type="entry name" value="EPOXHYDRLASE"/>
</dbReference>
<dbReference type="PANTHER" id="PTHR43194">
    <property type="entry name" value="HYDROLASE ALPHA/BETA FOLD FAMILY"/>
    <property type="match status" value="1"/>
</dbReference>
<proteinExistence type="predicted"/>
<accession>A0A4R5LVD0</accession>
<dbReference type="SUPFAM" id="SSF53474">
    <property type="entry name" value="alpha/beta-Hydrolases"/>
    <property type="match status" value="1"/>
</dbReference>
<keyword evidence="2" id="KW-0378">Hydrolase</keyword>
<sequence>MSSMAREEGKQVYYEDYGAGNTAVILIHGWGTSVRAWDYTLPALTDAGYRVVLLDHRGCGQSDKDFADMSIEAIAGDVAALVDHLGLERVVLNGWSLGGAVAVAAAESLGARCSGLVLTCGATPCYLQKPDYPHGGTDEALAETLAAMSADRVNFLAALSAGVCASEVSQQVTDWMWGMFLQSSPLAARSLAALGPLDQRAVLKNLAVPILTYAGSQDAVVDPAVCRSVVDYAANVRLVECAGSGHAPFIEESELYQRELLDFLQGNLQGGGA</sequence>
<dbReference type="InterPro" id="IPR000073">
    <property type="entry name" value="AB_hydrolase_1"/>
</dbReference>
<dbReference type="GO" id="GO:0016787">
    <property type="term" value="F:hydrolase activity"/>
    <property type="evidence" value="ECO:0007669"/>
    <property type="project" value="UniProtKB-KW"/>
</dbReference>
<gene>
    <name evidence="2" type="ORF">E2F43_03660</name>
</gene>
<name>A0A4R5LVD0_9GAMM</name>